<dbReference type="Proteomes" id="UP000249794">
    <property type="component" value="Unassembled WGS sequence"/>
</dbReference>
<name>A0A2W4ZKR4_9CYAN</name>
<evidence type="ECO:0000256" key="1">
    <source>
        <dbReference type="SAM" id="MobiDB-lite"/>
    </source>
</evidence>
<reference evidence="3" key="1">
    <citation type="submission" date="2018-04" db="EMBL/GenBank/DDBJ databases">
        <authorList>
            <person name="Cornet L."/>
        </authorList>
    </citation>
    <scope>NUCLEOTIDE SEQUENCE [LARGE SCALE GENOMIC DNA]</scope>
</reference>
<dbReference type="EMBL" id="QBMP01000027">
    <property type="protein sequence ID" value="PZO58725.1"/>
    <property type="molecule type" value="Genomic_DNA"/>
</dbReference>
<protein>
    <submittedName>
        <fullName evidence="2">Uncharacterized protein</fullName>
    </submittedName>
</protein>
<reference evidence="2 3" key="2">
    <citation type="submission" date="2018-06" db="EMBL/GenBank/DDBJ databases">
        <title>Metagenomic assembly of (sub)arctic Cyanobacteria and their associated microbiome from non-axenic cultures.</title>
        <authorList>
            <person name="Baurain D."/>
        </authorList>
    </citation>
    <scope>NUCLEOTIDE SEQUENCE [LARGE SCALE GENOMIC DNA]</scope>
    <source>
        <strain evidence="2">ULC027bin1</strain>
    </source>
</reference>
<evidence type="ECO:0000313" key="3">
    <source>
        <dbReference type="Proteomes" id="UP000249794"/>
    </source>
</evidence>
<feature type="region of interest" description="Disordered" evidence="1">
    <location>
        <begin position="49"/>
        <end position="103"/>
    </location>
</feature>
<dbReference type="InterPro" id="IPR010985">
    <property type="entry name" value="Ribbon_hlx_hlx"/>
</dbReference>
<dbReference type="SUPFAM" id="SSF47598">
    <property type="entry name" value="Ribbon-helix-helix"/>
    <property type="match status" value="1"/>
</dbReference>
<dbReference type="GO" id="GO:0006355">
    <property type="term" value="P:regulation of DNA-templated transcription"/>
    <property type="evidence" value="ECO:0007669"/>
    <property type="project" value="InterPro"/>
</dbReference>
<feature type="compositionally biased region" description="Basic and acidic residues" evidence="1">
    <location>
        <begin position="49"/>
        <end position="61"/>
    </location>
</feature>
<gene>
    <name evidence="2" type="ORF">DCF15_04380</name>
</gene>
<comment type="caution">
    <text evidence="2">The sequence shown here is derived from an EMBL/GenBank/DDBJ whole genome shotgun (WGS) entry which is preliminary data.</text>
</comment>
<organism evidence="2 3">
    <name type="scientific">Phormidesmis priestleyi</name>
    <dbReference type="NCBI Taxonomy" id="268141"/>
    <lineage>
        <taxon>Bacteria</taxon>
        <taxon>Bacillati</taxon>
        <taxon>Cyanobacteriota</taxon>
        <taxon>Cyanophyceae</taxon>
        <taxon>Leptolyngbyales</taxon>
        <taxon>Leptolyngbyaceae</taxon>
        <taxon>Phormidesmis</taxon>
    </lineage>
</organism>
<proteinExistence type="predicted"/>
<feature type="compositionally biased region" description="Basic and acidic residues" evidence="1">
    <location>
        <begin position="92"/>
        <end position="103"/>
    </location>
</feature>
<accession>A0A2W4ZKR4</accession>
<sequence>MKKTEVYSWRVAFELKQALEETAKAEKVSLAQLLERIVLDWLAHRPQLDEKEGSKEKDIQRQLHQSATQAFGKIHGGDPNRSQQVSQRVKSKLRESFESQRAH</sequence>
<evidence type="ECO:0000313" key="2">
    <source>
        <dbReference type="EMBL" id="PZO58725.1"/>
    </source>
</evidence>
<dbReference type="AlphaFoldDB" id="A0A2W4ZKR4"/>